<keyword evidence="5" id="KW-0819">tRNA processing</keyword>
<evidence type="ECO:0000256" key="1">
    <source>
        <dbReference type="ARBA" id="ARBA00004123"/>
    </source>
</evidence>
<evidence type="ECO:0000256" key="11">
    <source>
        <dbReference type="ARBA" id="ARBA00048718"/>
    </source>
</evidence>
<dbReference type="AlphaFoldDB" id="A0A162Q5W7"/>
<keyword evidence="15" id="KW-1185">Reference proteome</keyword>
<keyword evidence="3" id="KW-0808">Transferase</keyword>
<feature type="region of interest" description="Disordered" evidence="12">
    <location>
        <begin position="275"/>
        <end position="312"/>
    </location>
</feature>
<dbReference type="EMBL" id="KV440971">
    <property type="protein sequence ID" value="OAD80386.1"/>
    <property type="molecule type" value="Genomic_DNA"/>
</dbReference>
<gene>
    <name evidence="14" type="ORF">PHYBLDRAFT_178569</name>
</gene>
<feature type="compositionally biased region" description="Polar residues" evidence="12">
    <location>
        <begin position="19"/>
        <end position="28"/>
    </location>
</feature>
<dbReference type="Proteomes" id="UP000077315">
    <property type="component" value="Unassembled WGS sequence"/>
</dbReference>
<dbReference type="PANTHER" id="PTHR15627:SF8">
    <property type="entry name" value="TRNA-URIDINE AMINOCARBOXYPROPYLTRANSFERASE 1"/>
    <property type="match status" value="1"/>
</dbReference>
<dbReference type="OrthoDB" id="660555at2759"/>
<keyword evidence="4" id="KW-0949">S-adenosyl-L-methionine</keyword>
<evidence type="ECO:0000256" key="2">
    <source>
        <dbReference type="ARBA" id="ARBA00012386"/>
    </source>
</evidence>
<dbReference type="GO" id="GO:0008033">
    <property type="term" value="P:tRNA processing"/>
    <property type="evidence" value="ECO:0007669"/>
    <property type="project" value="UniProtKB-KW"/>
</dbReference>
<dbReference type="VEuPathDB" id="FungiDB:PHYBLDRAFT_178569"/>
<dbReference type="Pfam" id="PF03942">
    <property type="entry name" value="DTW"/>
    <property type="match status" value="1"/>
</dbReference>
<evidence type="ECO:0000256" key="6">
    <source>
        <dbReference type="ARBA" id="ARBA00023242"/>
    </source>
</evidence>
<evidence type="ECO:0000256" key="5">
    <source>
        <dbReference type="ARBA" id="ARBA00022694"/>
    </source>
</evidence>
<evidence type="ECO:0000256" key="4">
    <source>
        <dbReference type="ARBA" id="ARBA00022691"/>
    </source>
</evidence>
<dbReference type="InterPro" id="IPR005636">
    <property type="entry name" value="DTW"/>
</dbReference>
<dbReference type="PANTHER" id="PTHR15627">
    <property type="entry name" value="NATURAL KILLER CELL-SPECIFIC ANTIGEN KLIP1"/>
    <property type="match status" value="1"/>
</dbReference>
<proteinExistence type="inferred from homology"/>
<comment type="similarity">
    <text evidence="8">Belongs to the TDD superfamily. DTWD1 family.</text>
</comment>
<evidence type="ECO:0000256" key="10">
    <source>
        <dbReference type="ARBA" id="ARBA00042508"/>
    </source>
</evidence>
<protein>
    <recommendedName>
        <fullName evidence="9">tRNA-uridine aminocarboxypropyltransferase 1</fullName>
        <ecNumber evidence="2">2.5.1.25</ecNumber>
    </recommendedName>
    <alternativeName>
        <fullName evidence="10">DTW domain-containing protein 1</fullName>
    </alternativeName>
</protein>
<feature type="domain" description="DTW" evidence="13">
    <location>
        <begin position="73"/>
        <end position="258"/>
    </location>
</feature>
<dbReference type="SMART" id="SM01144">
    <property type="entry name" value="DTW"/>
    <property type="match status" value="1"/>
</dbReference>
<dbReference type="InParanoid" id="A0A162Q5W7"/>
<comment type="function">
    <text evidence="7">Catalyzes the formation of 3-(3-amino-3-carboxypropyl)uridine (acp3U) at position 20 in the D-loop of several cytoplasmic tRNAs (acp3U(20)).</text>
</comment>
<dbReference type="GO" id="GO:0005634">
    <property type="term" value="C:nucleus"/>
    <property type="evidence" value="ECO:0007669"/>
    <property type="project" value="UniProtKB-SubCell"/>
</dbReference>
<organism evidence="14 15">
    <name type="scientific">Phycomyces blakesleeanus (strain ATCC 8743b / DSM 1359 / FGSC 10004 / NBRC 33097 / NRRL 1555)</name>
    <dbReference type="NCBI Taxonomy" id="763407"/>
    <lineage>
        <taxon>Eukaryota</taxon>
        <taxon>Fungi</taxon>
        <taxon>Fungi incertae sedis</taxon>
        <taxon>Mucoromycota</taxon>
        <taxon>Mucoromycotina</taxon>
        <taxon>Mucoromycetes</taxon>
        <taxon>Mucorales</taxon>
        <taxon>Phycomycetaceae</taxon>
        <taxon>Phycomyces</taxon>
    </lineage>
</organism>
<evidence type="ECO:0000256" key="8">
    <source>
        <dbReference type="ARBA" id="ARBA00038290"/>
    </source>
</evidence>
<dbReference type="GeneID" id="28998913"/>
<dbReference type="InterPro" id="IPR051521">
    <property type="entry name" value="tRNA_Mod/Golgi_Maint"/>
</dbReference>
<feature type="compositionally biased region" description="Basic and acidic residues" evidence="12">
    <location>
        <begin position="276"/>
        <end position="312"/>
    </location>
</feature>
<dbReference type="EC" id="2.5.1.25" evidence="2"/>
<reference evidence="15" key="1">
    <citation type="submission" date="2015-06" db="EMBL/GenBank/DDBJ databases">
        <title>Expansion of signal transduction pathways in fungi by whole-genome duplication.</title>
        <authorList>
            <consortium name="DOE Joint Genome Institute"/>
            <person name="Corrochano L.M."/>
            <person name="Kuo A."/>
            <person name="Marcet-Houben M."/>
            <person name="Polaino S."/>
            <person name="Salamov A."/>
            <person name="Villalobos J.M."/>
            <person name="Alvarez M.I."/>
            <person name="Avalos J."/>
            <person name="Benito E.P."/>
            <person name="Benoit I."/>
            <person name="Burger G."/>
            <person name="Camino L.P."/>
            <person name="Canovas D."/>
            <person name="Cerda-Olmedo E."/>
            <person name="Cheng J.-F."/>
            <person name="Dominguez A."/>
            <person name="Elias M."/>
            <person name="Eslava A.P."/>
            <person name="Glaser F."/>
            <person name="Grimwood J."/>
            <person name="Gutierrez G."/>
            <person name="Heitman J."/>
            <person name="Henrissat B."/>
            <person name="Iturriaga E.A."/>
            <person name="Lang B.F."/>
            <person name="Lavin J.L."/>
            <person name="Lee S."/>
            <person name="Li W."/>
            <person name="Lindquist E."/>
            <person name="Lopez-Garcia S."/>
            <person name="Luque E.M."/>
            <person name="Marcos A.T."/>
            <person name="Martin J."/>
            <person name="McCluskey K."/>
            <person name="Medina H.R."/>
            <person name="Miralles-Duran A."/>
            <person name="Miyazaki A."/>
            <person name="Munoz-Torres E."/>
            <person name="Oguiza J.A."/>
            <person name="Ohm R."/>
            <person name="Olmedo M."/>
            <person name="Orejas M."/>
            <person name="Ortiz-Castellanos L."/>
            <person name="Pisabarro A.G."/>
            <person name="Rodriguez-Romero J."/>
            <person name="Ruiz-Herrera J."/>
            <person name="Ruiz-Vazquez R."/>
            <person name="Sanz C."/>
            <person name="Schackwitz W."/>
            <person name="Schmutz J."/>
            <person name="Shahriari M."/>
            <person name="Shelest E."/>
            <person name="Silva-Franco F."/>
            <person name="Soanes D."/>
            <person name="Syed K."/>
            <person name="Tagua V.G."/>
            <person name="Talbot N.J."/>
            <person name="Thon M."/>
            <person name="De vries R.P."/>
            <person name="Wiebenga A."/>
            <person name="Yadav J.S."/>
            <person name="Braun E.L."/>
            <person name="Baker S."/>
            <person name="Garre V."/>
            <person name="Horwitz B."/>
            <person name="Torres-Martinez S."/>
            <person name="Idnurm A."/>
            <person name="Herrera-Estrella A."/>
            <person name="Gabaldon T."/>
            <person name="Grigoriev I.V."/>
        </authorList>
    </citation>
    <scope>NUCLEOTIDE SEQUENCE [LARGE SCALE GENOMIC DNA]</scope>
    <source>
        <strain evidence="15">NRRL 1555(-)</strain>
    </source>
</reference>
<dbReference type="GO" id="GO:0016432">
    <property type="term" value="F:tRNA-uridine aminocarboxypropyltransferase activity"/>
    <property type="evidence" value="ECO:0007669"/>
    <property type="project" value="UniProtKB-EC"/>
</dbReference>
<accession>A0A162Q5W7</accession>
<name>A0A162Q5W7_PHYB8</name>
<dbReference type="RefSeq" id="XP_018298426.1">
    <property type="nucleotide sequence ID" value="XM_018438007.1"/>
</dbReference>
<feature type="compositionally biased region" description="Basic and acidic residues" evidence="12">
    <location>
        <begin position="29"/>
        <end position="44"/>
    </location>
</feature>
<evidence type="ECO:0000256" key="7">
    <source>
        <dbReference type="ARBA" id="ARBA00037050"/>
    </source>
</evidence>
<evidence type="ECO:0000313" key="14">
    <source>
        <dbReference type="EMBL" id="OAD80386.1"/>
    </source>
</evidence>
<keyword evidence="6" id="KW-0539">Nucleus</keyword>
<comment type="subcellular location">
    <subcellularLocation>
        <location evidence="1">Nucleus</location>
    </subcellularLocation>
</comment>
<evidence type="ECO:0000313" key="15">
    <source>
        <dbReference type="Proteomes" id="UP000077315"/>
    </source>
</evidence>
<comment type="catalytic activity">
    <reaction evidence="11">
        <text>a uridine in tRNA + S-adenosyl-L-methionine = a 3-[(3S)-3-amino-3-carboxypropyl]uridine in tRNA + S-methyl-5'-thioadenosine + H(+)</text>
        <dbReference type="Rhea" id="RHEA:62432"/>
        <dbReference type="Rhea" id="RHEA-COMP:13339"/>
        <dbReference type="Rhea" id="RHEA-COMP:16092"/>
        <dbReference type="ChEBI" id="CHEBI:15378"/>
        <dbReference type="ChEBI" id="CHEBI:17509"/>
        <dbReference type="ChEBI" id="CHEBI:59789"/>
        <dbReference type="ChEBI" id="CHEBI:65315"/>
        <dbReference type="ChEBI" id="CHEBI:82930"/>
        <dbReference type="EC" id="2.5.1.25"/>
    </reaction>
</comment>
<evidence type="ECO:0000256" key="12">
    <source>
        <dbReference type="SAM" id="MobiDB-lite"/>
    </source>
</evidence>
<evidence type="ECO:0000256" key="9">
    <source>
        <dbReference type="ARBA" id="ARBA00039242"/>
    </source>
</evidence>
<evidence type="ECO:0000259" key="13">
    <source>
        <dbReference type="SMART" id="SM01144"/>
    </source>
</evidence>
<evidence type="ECO:0000256" key="3">
    <source>
        <dbReference type="ARBA" id="ARBA00022679"/>
    </source>
</evidence>
<sequence>MSEKVIDKVELTEAVETTNFTSITSQTEPKQESEKNLKRSRPDSPFDGLKTSDDSILYETKERQMCPRCKKTVKYFCYRCFDVSGMDRSQIPTVNLPVHLDVIKHERELDGKSTAIHARVIAPEDVSIYTWKNAPTYEHPERTLLLFPGPDAKTLAEIPRDSFDRVVVIDGTWSQANAIARDTPSLQNLRKVTIAPRITHFWRFQQMSENHLATIEAIYYLYHEYCQTYETPEGYDGRYDNLMFYYKFFYDLIQDKYRQTKKTFTHRHKQNYIKYAENKPKDQKADDVETVTDKNVPEETDAQKNVETVKKQ</sequence>
<feature type="region of interest" description="Disordered" evidence="12">
    <location>
        <begin position="19"/>
        <end position="52"/>
    </location>
</feature>